<evidence type="ECO:0000256" key="6">
    <source>
        <dbReference type="ARBA" id="ARBA00023263"/>
    </source>
</evidence>
<name>A0ABX0M6Y2_9BURK</name>
<comment type="subcellular location">
    <subcellularLocation>
        <location evidence="1">Fimbrium</location>
    </subcellularLocation>
</comment>
<gene>
    <name evidence="10" type="ORF">F1609_22610</name>
</gene>
<sequence>MQLRTKLLAGGSLVGLAVAAFVAVNAAEVFAPSQQPVGYIGQPVPSNIDVSSGKEKMFSIDYNSVDWSGNLHAYPINKAGAVGTDDLWLNGGAAAAIGKQSADSRIIVTRNESGTGGMPFRWTSMAKNETGHRKQLDPDAMNADSSDLLNFVRGDTSKDLKHGGTLRARGSVLGDIIHSTPAYDSTTKTVYVGANDGMLHAINAENGSERFAYVPGALMADLKHLAKATDFKHRYFVDGGIAVRTIDKQTVLVGALGGGGKALYALDVTSIPADEKSAASKVLWEVTNASPGFKDLGYTYSAPVVVKLNGTKPVVAAVVGNGYYGDTATSNSHAILYVINANTGELINTIDTNVGSATTPNGLSSPSVRDTDNDGFSDTAYAGDLLGNMWMFDLLKGTSKLLYDGGSDARAITMAPGLAAHPGGGAMVLFVTGRLLSPGDLTSKVVHHAVGVWDKPDTGKGSYITQTLSEREYDPTKEKLRIRTVSNEKLNYAEYVNRGWKVALPDGERVVGDGAYVNGKVFQFFTTNPTLSPDAKPPGENWWMQLNYLTGGDTRSVLFDLNVDRAFSTDDLIIVKEGEGATTMYPVGRHMGGGVRSQLVGVSAGGIDVFQASFDLNGKAPVPLVPAVPVVVPVPDELIKGERGVTGGHFDTDFFCYVRCGNQKANKYGSYVYATTEAAAGYYSRGRSADTALDGRGINYVHVHEYDDIYDVTGLSMLNPSQDLQRLQTVEAVTNTVTSEPNTASLKVDKKYPSDAAVVGTPEIVYTNEKKNNEKESVTYLLDTPIEYVSGPLPTLVGNQIVMVTTRKYTSTAVVNTYSYSPSGIPSAPYKRKWVKTLRSWTTIISEKASSTNTEFKLLMANQQHSPAISFKVLGALTAGSQAEYNGPVTGYQTQDGLKVSDLTKYSMASIKEMMWSMPLNAFNIDEWVKGEKRTGVHPMIPGCAGILADSPQRGKSNEWRNGALTLQIVSASITQNDIEMNVPGQPKLGYRLKPASYESTGGKLIAEYLIYWHHPVVKCMTSSSYSMTPAVTTAVVGKVAVPGTPALGSKDPHGVFVAKPGSPTEIPPPPPNTVIINTDGSVTTIVWTHVPQGTDGGYIRKGTSTTVWPNGYGPDPANPVGPGTSTGPTNGTVPGTEPGTGTGDGGGVKVGGETCTGPKCELDLNGENSKAPNIGRINWRELQR</sequence>
<proteinExistence type="inferred from homology"/>
<keyword evidence="11" id="KW-1185">Reference proteome</keyword>
<dbReference type="InterPro" id="IPR011047">
    <property type="entry name" value="Quinoprotein_ADH-like_sf"/>
</dbReference>
<keyword evidence="3" id="KW-1029">Fimbrium biogenesis</keyword>
<dbReference type="Proteomes" id="UP000819052">
    <property type="component" value="Unassembled WGS sequence"/>
</dbReference>
<evidence type="ECO:0000256" key="2">
    <source>
        <dbReference type="ARBA" id="ARBA00008387"/>
    </source>
</evidence>
<keyword evidence="4" id="KW-0479">Metal-binding</keyword>
<evidence type="ECO:0000256" key="7">
    <source>
        <dbReference type="SAM" id="MobiDB-lite"/>
    </source>
</evidence>
<dbReference type="InterPro" id="IPR015943">
    <property type="entry name" value="WD40/YVTN_repeat-like_dom_sf"/>
</dbReference>
<evidence type="ECO:0000256" key="3">
    <source>
        <dbReference type="ARBA" id="ARBA00022558"/>
    </source>
</evidence>
<evidence type="ECO:0000313" key="10">
    <source>
        <dbReference type="EMBL" id="NHZ42944.1"/>
    </source>
</evidence>
<keyword evidence="6" id="KW-0281">Fimbrium</keyword>
<feature type="region of interest" description="Disordered" evidence="7">
    <location>
        <begin position="1165"/>
        <end position="1185"/>
    </location>
</feature>
<protein>
    <recommendedName>
        <fullName evidence="9">PilY1 beta-propeller domain-containing protein</fullName>
    </recommendedName>
</protein>
<feature type="compositionally biased region" description="Low complexity" evidence="7">
    <location>
        <begin position="1121"/>
        <end position="1138"/>
    </location>
</feature>
<feature type="chain" id="PRO_5046324936" description="PilY1 beta-propeller domain-containing protein" evidence="8">
    <location>
        <begin position="27"/>
        <end position="1185"/>
    </location>
</feature>
<accession>A0ABX0M6Y2</accession>
<feature type="region of interest" description="Disordered" evidence="7">
    <location>
        <begin position="1110"/>
        <end position="1151"/>
    </location>
</feature>
<comment type="similarity">
    <text evidence="2">Belongs to the PilY1 family.</text>
</comment>
<feature type="signal peptide" evidence="8">
    <location>
        <begin position="1"/>
        <end position="26"/>
    </location>
</feature>
<dbReference type="Pfam" id="PF05567">
    <property type="entry name" value="T4P_PilY1"/>
    <property type="match status" value="1"/>
</dbReference>
<dbReference type="EMBL" id="VVIW01000015">
    <property type="protein sequence ID" value="NHZ42944.1"/>
    <property type="molecule type" value="Genomic_DNA"/>
</dbReference>
<dbReference type="SUPFAM" id="SSF50998">
    <property type="entry name" value="Quinoprotein alcohol dehydrogenase-like"/>
    <property type="match status" value="1"/>
</dbReference>
<comment type="caution">
    <text evidence="10">The sequence shown here is derived from an EMBL/GenBank/DDBJ whole genome shotgun (WGS) entry which is preliminary data.</text>
</comment>
<evidence type="ECO:0000256" key="4">
    <source>
        <dbReference type="ARBA" id="ARBA00022723"/>
    </source>
</evidence>
<evidence type="ECO:0000256" key="1">
    <source>
        <dbReference type="ARBA" id="ARBA00004561"/>
    </source>
</evidence>
<keyword evidence="8" id="KW-0732">Signal</keyword>
<evidence type="ECO:0000256" key="8">
    <source>
        <dbReference type="SAM" id="SignalP"/>
    </source>
</evidence>
<keyword evidence="5" id="KW-0106">Calcium</keyword>
<dbReference type="RefSeq" id="WP_167078925.1">
    <property type="nucleotide sequence ID" value="NZ_VVIW01000015.1"/>
</dbReference>
<dbReference type="Gene3D" id="2.130.10.10">
    <property type="entry name" value="YVTN repeat-like/Quinoprotein amine dehydrogenase"/>
    <property type="match status" value="1"/>
</dbReference>
<evidence type="ECO:0000256" key="5">
    <source>
        <dbReference type="ARBA" id="ARBA00022837"/>
    </source>
</evidence>
<reference evidence="10 11" key="1">
    <citation type="submission" date="2019-09" db="EMBL/GenBank/DDBJ databases">
        <title>Taxonomy of Antarctic Massilia spp.: description of Massilia rubra sp. nov., Massilia aquatica sp. nov., Massilia mucilaginosa sp. nov., Massilia frigida sp. nov. isolated from streams, lakes and regoliths.</title>
        <authorList>
            <person name="Holochova P."/>
            <person name="Sedlacek I."/>
            <person name="Kralova S."/>
            <person name="Maslanova I."/>
            <person name="Busse H.-J."/>
            <person name="Stankova E."/>
            <person name="Vrbovska V."/>
            <person name="Kovarovic V."/>
            <person name="Bartak M."/>
            <person name="Svec P."/>
            <person name="Pantucek R."/>
        </authorList>
    </citation>
    <scope>NUCLEOTIDE SEQUENCE [LARGE SCALE GENOMIC DNA]</scope>
    <source>
        <strain evidence="10 11">CCM 8693</strain>
    </source>
</reference>
<feature type="compositionally biased region" description="Gly residues" evidence="7">
    <location>
        <begin position="1139"/>
        <end position="1151"/>
    </location>
</feature>
<evidence type="ECO:0000313" key="11">
    <source>
        <dbReference type="Proteomes" id="UP000819052"/>
    </source>
</evidence>
<evidence type="ECO:0000259" key="9">
    <source>
        <dbReference type="Pfam" id="PF05567"/>
    </source>
</evidence>
<organism evidence="10 11">
    <name type="scientific">Massilia aquatica</name>
    <dbReference type="NCBI Taxonomy" id="2609000"/>
    <lineage>
        <taxon>Bacteria</taxon>
        <taxon>Pseudomonadati</taxon>
        <taxon>Pseudomonadota</taxon>
        <taxon>Betaproteobacteria</taxon>
        <taxon>Burkholderiales</taxon>
        <taxon>Oxalobacteraceae</taxon>
        <taxon>Telluria group</taxon>
        <taxon>Massilia</taxon>
    </lineage>
</organism>
<feature type="domain" description="PilY1 beta-propeller" evidence="9">
    <location>
        <begin position="184"/>
        <end position="398"/>
    </location>
</feature>
<dbReference type="InterPro" id="IPR008707">
    <property type="entry name" value="B-propeller_PilY1"/>
</dbReference>